<reference evidence="1 2" key="1">
    <citation type="submission" date="2017-11" db="EMBL/GenBank/DDBJ databases">
        <title>Bradyrhizobium forestalis sp. nov., an efficient nitrogen-fixing bacterium isolated from nodules of forest legume species in the Amazon.</title>
        <authorList>
            <person name="Costa E.M."/>
            <person name="Guimaraes A."/>
            <person name="Carvalho T.S."/>
            <person name="Rodrigues T.L."/>
            <person name="Ribeiro P.R.A."/>
            <person name="Lebbe L."/>
            <person name="Willems A."/>
            <person name="Moreira F.M.S."/>
        </authorList>
    </citation>
    <scope>NUCLEOTIDE SEQUENCE [LARGE SCALE GENOMIC DNA]</scope>
    <source>
        <strain evidence="1 2">INPA54B</strain>
    </source>
</reference>
<protein>
    <submittedName>
        <fullName evidence="1">Uncharacterized protein</fullName>
    </submittedName>
</protein>
<sequence>MRGFGVSSVASRGVAAGLPALSAMEILAREPMPSPSMDRSHRVRRLLPDHFGDLQWCCMAMAAGAAVPRYIEIRFGGAVASCYLWSSMGAEGGVTNTSRRPN</sequence>
<proteinExistence type="predicted"/>
<comment type="caution">
    <text evidence="1">The sequence shown here is derived from an EMBL/GenBank/DDBJ whole genome shotgun (WGS) entry which is preliminary data.</text>
</comment>
<gene>
    <name evidence="1" type="ORF">CVM73_00070</name>
</gene>
<keyword evidence="2" id="KW-1185">Reference proteome</keyword>
<evidence type="ECO:0000313" key="2">
    <source>
        <dbReference type="Proteomes" id="UP000231194"/>
    </source>
</evidence>
<dbReference type="Proteomes" id="UP000231194">
    <property type="component" value="Unassembled WGS sequence"/>
</dbReference>
<organism evidence="1 2">
    <name type="scientific">Bradyrhizobium forestalis</name>
    <dbReference type="NCBI Taxonomy" id="1419263"/>
    <lineage>
        <taxon>Bacteria</taxon>
        <taxon>Pseudomonadati</taxon>
        <taxon>Pseudomonadota</taxon>
        <taxon>Alphaproteobacteria</taxon>
        <taxon>Hyphomicrobiales</taxon>
        <taxon>Nitrobacteraceae</taxon>
        <taxon>Bradyrhizobium</taxon>
    </lineage>
</organism>
<dbReference type="EMBL" id="PGVG01000001">
    <property type="protein sequence ID" value="PJG56858.1"/>
    <property type="molecule type" value="Genomic_DNA"/>
</dbReference>
<name>A0A2M8RGB8_9BRAD</name>
<accession>A0A2M8RGB8</accession>
<dbReference type="AlphaFoldDB" id="A0A2M8RGB8"/>
<evidence type="ECO:0000313" key="1">
    <source>
        <dbReference type="EMBL" id="PJG56858.1"/>
    </source>
</evidence>